<organism evidence="2 3">
    <name type="scientific">Asaia siamensis</name>
    <dbReference type="NCBI Taxonomy" id="110479"/>
    <lineage>
        <taxon>Bacteria</taxon>
        <taxon>Pseudomonadati</taxon>
        <taxon>Pseudomonadota</taxon>
        <taxon>Alphaproteobacteria</taxon>
        <taxon>Acetobacterales</taxon>
        <taxon>Acetobacteraceae</taxon>
        <taxon>Asaia</taxon>
    </lineage>
</organism>
<sequence>MLLPLPLVLSTEHRPTERIPASAADGRRGGIALRHPREMDMTGLLRMVMTDAVHRLAKGLMEDHPMVAVRRHPRQEKDRGNDEHG</sequence>
<dbReference type="Proteomes" id="UP000637769">
    <property type="component" value="Unassembled WGS sequence"/>
</dbReference>
<feature type="region of interest" description="Disordered" evidence="1">
    <location>
        <begin position="1"/>
        <end position="31"/>
    </location>
</feature>
<reference evidence="3" key="1">
    <citation type="journal article" date="2019" name="Int. J. Syst. Evol. Microbiol.">
        <title>The Global Catalogue of Microorganisms (GCM) 10K type strain sequencing project: providing services to taxonomists for standard genome sequencing and annotation.</title>
        <authorList>
            <consortium name="The Broad Institute Genomics Platform"/>
            <consortium name="The Broad Institute Genome Sequencing Center for Infectious Disease"/>
            <person name="Wu L."/>
            <person name="Ma J."/>
        </authorList>
    </citation>
    <scope>NUCLEOTIDE SEQUENCE [LARGE SCALE GENOMIC DNA]</scope>
    <source>
        <strain evidence="3">CCM 7132</strain>
    </source>
</reference>
<feature type="compositionally biased region" description="Basic and acidic residues" evidence="1">
    <location>
        <begin position="75"/>
        <end position="85"/>
    </location>
</feature>
<feature type="region of interest" description="Disordered" evidence="1">
    <location>
        <begin position="64"/>
        <end position="85"/>
    </location>
</feature>
<evidence type="ECO:0000256" key="1">
    <source>
        <dbReference type="SAM" id="MobiDB-lite"/>
    </source>
</evidence>
<evidence type="ECO:0000313" key="2">
    <source>
        <dbReference type="EMBL" id="GGC29039.1"/>
    </source>
</evidence>
<gene>
    <name evidence="2" type="ORF">GCM10007207_13120</name>
</gene>
<accession>A0ABQ1LTT8</accession>
<comment type="caution">
    <text evidence="2">The sequence shown here is derived from an EMBL/GenBank/DDBJ whole genome shotgun (WGS) entry which is preliminary data.</text>
</comment>
<protein>
    <submittedName>
        <fullName evidence="2">Uncharacterized protein</fullName>
    </submittedName>
</protein>
<evidence type="ECO:0000313" key="3">
    <source>
        <dbReference type="Proteomes" id="UP000637769"/>
    </source>
</evidence>
<keyword evidence="3" id="KW-1185">Reference proteome</keyword>
<dbReference type="EMBL" id="BMCH01000003">
    <property type="protein sequence ID" value="GGC29039.1"/>
    <property type="molecule type" value="Genomic_DNA"/>
</dbReference>
<name>A0ABQ1LTT8_9PROT</name>
<proteinExistence type="predicted"/>